<protein>
    <recommendedName>
        <fullName evidence="4">Actin</fullName>
    </recommendedName>
</protein>
<reference evidence="2 3" key="1">
    <citation type="submission" date="2020-10" db="EMBL/GenBank/DDBJ databases">
        <title>The Coptis chinensis genome and diversification of protoberbering-type alkaloids.</title>
        <authorList>
            <person name="Wang B."/>
            <person name="Shu S."/>
            <person name="Song C."/>
            <person name="Liu Y."/>
        </authorList>
    </citation>
    <scope>NUCLEOTIDE SEQUENCE [LARGE SCALE GENOMIC DNA]</scope>
    <source>
        <strain evidence="2">HL-2020</strain>
        <tissue evidence="2">Leaf</tissue>
    </source>
</reference>
<dbReference type="Pfam" id="PF00022">
    <property type="entry name" value="Actin"/>
    <property type="match status" value="2"/>
</dbReference>
<organism evidence="2 3">
    <name type="scientific">Coptis chinensis</name>
    <dbReference type="NCBI Taxonomy" id="261450"/>
    <lineage>
        <taxon>Eukaryota</taxon>
        <taxon>Viridiplantae</taxon>
        <taxon>Streptophyta</taxon>
        <taxon>Embryophyta</taxon>
        <taxon>Tracheophyta</taxon>
        <taxon>Spermatophyta</taxon>
        <taxon>Magnoliopsida</taxon>
        <taxon>Ranunculales</taxon>
        <taxon>Ranunculaceae</taxon>
        <taxon>Coptidoideae</taxon>
        <taxon>Coptis</taxon>
    </lineage>
</organism>
<gene>
    <name evidence="2" type="ORF">IFM89_012589</name>
</gene>
<dbReference type="AlphaFoldDB" id="A0A835H2H9"/>
<dbReference type="PANTHER" id="PTHR11937">
    <property type="entry name" value="ACTIN"/>
    <property type="match status" value="1"/>
</dbReference>
<name>A0A835H2H9_9MAGN</name>
<dbReference type="SUPFAM" id="SSF53067">
    <property type="entry name" value="Actin-like ATPase domain"/>
    <property type="match status" value="2"/>
</dbReference>
<evidence type="ECO:0000313" key="2">
    <source>
        <dbReference type="EMBL" id="KAF9592160.1"/>
    </source>
</evidence>
<feature type="region of interest" description="Disordered" evidence="1">
    <location>
        <begin position="145"/>
        <end position="190"/>
    </location>
</feature>
<comment type="caution">
    <text evidence="2">The sequence shown here is derived from an EMBL/GenBank/DDBJ whole genome shotgun (WGS) entry which is preliminary data.</text>
</comment>
<evidence type="ECO:0000313" key="3">
    <source>
        <dbReference type="Proteomes" id="UP000631114"/>
    </source>
</evidence>
<sequence length="203" mass="22695">MFRGTPCLLNEAPLNPKANKEKMTQTMYETFNVPAMYATIQTILSLYANDCTTDCTSNMITALAPSSMKIKVVAPPERKYSVWIGGSIFGLPQQFPTGQRCSYLMAATTRLIMELSYGGMGKYKIPCKKEKCPEIPANRFRGGCAPEEQCRQGNEPPRKEQVDVEDKEQELRAENIHPPAPKANVAPPEEDEFIEQDMVVMGH</sequence>
<dbReference type="Proteomes" id="UP000631114">
    <property type="component" value="Unassembled WGS sequence"/>
</dbReference>
<evidence type="ECO:0008006" key="4">
    <source>
        <dbReference type="Google" id="ProtNLM"/>
    </source>
</evidence>
<evidence type="ECO:0000256" key="1">
    <source>
        <dbReference type="SAM" id="MobiDB-lite"/>
    </source>
</evidence>
<dbReference type="InterPro" id="IPR043129">
    <property type="entry name" value="ATPase_NBD"/>
</dbReference>
<accession>A0A835H2H9</accession>
<proteinExistence type="predicted"/>
<feature type="compositionally biased region" description="Basic and acidic residues" evidence="1">
    <location>
        <begin position="156"/>
        <end position="175"/>
    </location>
</feature>
<dbReference type="InterPro" id="IPR004000">
    <property type="entry name" value="Actin"/>
</dbReference>
<keyword evidence="3" id="KW-1185">Reference proteome</keyword>
<dbReference type="OrthoDB" id="5132116at2759"/>
<dbReference type="EMBL" id="JADFTS010000008">
    <property type="protein sequence ID" value="KAF9592160.1"/>
    <property type="molecule type" value="Genomic_DNA"/>
</dbReference>
<dbReference type="Gene3D" id="3.30.420.40">
    <property type="match status" value="2"/>
</dbReference>